<keyword evidence="7" id="KW-1185">Reference proteome</keyword>
<dbReference type="EMBL" id="JAAAIM010000566">
    <property type="protein sequence ID" value="KAG0286518.1"/>
    <property type="molecule type" value="Genomic_DNA"/>
</dbReference>
<feature type="domain" description="NACHT" evidence="5">
    <location>
        <begin position="150"/>
        <end position="309"/>
    </location>
</feature>
<feature type="repeat" description="WD" evidence="3">
    <location>
        <begin position="677"/>
        <end position="718"/>
    </location>
</feature>
<dbReference type="Proteomes" id="UP001194696">
    <property type="component" value="Unassembled WGS sequence"/>
</dbReference>
<feature type="repeat" description="WD" evidence="3">
    <location>
        <begin position="983"/>
        <end position="1018"/>
    </location>
</feature>
<feature type="repeat" description="WD" evidence="3">
    <location>
        <begin position="1067"/>
        <end position="1108"/>
    </location>
</feature>
<feature type="repeat" description="WD" evidence="3">
    <location>
        <begin position="719"/>
        <end position="759"/>
    </location>
</feature>
<dbReference type="PRINTS" id="PR00320">
    <property type="entry name" value="GPROTEINBRPT"/>
</dbReference>
<dbReference type="InterPro" id="IPR027417">
    <property type="entry name" value="P-loop_NTPase"/>
</dbReference>
<dbReference type="CDD" id="cd00200">
    <property type="entry name" value="WD40"/>
    <property type="match status" value="2"/>
</dbReference>
<dbReference type="SUPFAM" id="SSF50978">
    <property type="entry name" value="WD40 repeat-like"/>
    <property type="match status" value="2"/>
</dbReference>
<dbReference type="PANTHER" id="PTHR19879">
    <property type="entry name" value="TRANSCRIPTION INITIATION FACTOR TFIID"/>
    <property type="match status" value="1"/>
</dbReference>
<dbReference type="PROSITE" id="PS50294">
    <property type="entry name" value="WD_REPEATS_REGION"/>
    <property type="match status" value="5"/>
</dbReference>
<feature type="repeat" description="WD" evidence="3">
    <location>
        <begin position="845"/>
        <end position="886"/>
    </location>
</feature>
<feature type="repeat" description="WD" evidence="3">
    <location>
        <begin position="1025"/>
        <end position="1066"/>
    </location>
</feature>
<dbReference type="Gene3D" id="3.40.50.300">
    <property type="entry name" value="P-loop containing nucleotide triphosphate hydrolases"/>
    <property type="match status" value="1"/>
</dbReference>
<feature type="compositionally biased region" description="Pro residues" evidence="4">
    <location>
        <begin position="7"/>
        <end position="18"/>
    </location>
</feature>
<dbReference type="InterPro" id="IPR015943">
    <property type="entry name" value="WD40/YVTN_repeat-like_dom_sf"/>
</dbReference>
<dbReference type="Gene3D" id="2.130.10.10">
    <property type="entry name" value="YVTN repeat-like/Quinoprotein amine dehydrogenase"/>
    <property type="match status" value="4"/>
</dbReference>
<feature type="compositionally biased region" description="Polar residues" evidence="4">
    <location>
        <begin position="23"/>
        <end position="36"/>
    </location>
</feature>
<evidence type="ECO:0000256" key="2">
    <source>
        <dbReference type="ARBA" id="ARBA00022737"/>
    </source>
</evidence>
<dbReference type="SUPFAM" id="SSF141571">
    <property type="entry name" value="Pentapeptide repeat-like"/>
    <property type="match status" value="1"/>
</dbReference>
<evidence type="ECO:0000313" key="6">
    <source>
        <dbReference type="EMBL" id="KAG0286518.1"/>
    </source>
</evidence>
<dbReference type="Gene3D" id="2.160.20.80">
    <property type="entry name" value="E3 ubiquitin-protein ligase SopA"/>
    <property type="match status" value="1"/>
</dbReference>
<dbReference type="PROSITE" id="PS50082">
    <property type="entry name" value="WD_REPEATS_2"/>
    <property type="match status" value="10"/>
</dbReference>
<dbReference type="InterPro" id="IPR020472">
    <property type="entry name" value="WD40_PAC1"/>
</dbReference>
<dbReference type="SMART" id="SM00320">
    <property type="entry name" value="WD40"/>
    <property type="match status" value="13"/>
</dbReference>
<gene>
    <name evidence="6" type="ORF">BGZ96_009380</name>
</gene>
<name>A0ABQ7JWL9_9FUNG</name>
<proteinExistence type="predicted"/>
<dbReference type="InterPro" id="IPR036322">
    <property type="entry name" value="WD40_repeat_dom_sf"/>
</dbReference>
<dbReference type="Pfam" id="PF05729">
    <property type="entry name" value="NACHT"/>
    <property type="match status" value="1"/>
</dbReference>
<dbReference type="PROSITE" id="PS00678">
    <property type="entry name" value="WD_REPEATS_1"/>
    <property type="match status" value="3"/>
</dbReference>
<feature type="repeat" description="WD" evidence="3">
    <location>
        <begin position="760"/>
        <end position="801"/>
    </location>
</feature>
<feature type="repeat" description="WD" evidence="3">
    <location>
        <begin position="887"/>
        <end position="921"/>
    </location>
</feature>
<dbReference type="Pfam" id="PF00805">
    <property type="entry name" value="Pentapeptide"/>
    <property type="match status" value="1"/>
</dbReference>
<dbReference type="InterPro" id="IPR001680">
    <property type="entry name" value="WD40_rpt"/>
</dbReference>
<dbReference type="Pfam" id="PF00400">
    <property type="entry name" value="WD40"/>
    <property type="match status" value="10"/>
</dbReference>
<organism evidence="6 7">
    <name type="scientific">Linnemannia gamsii</name>
    <dbReference type="NCBI Taxonomy" id="64522"/>
    <lineage>
        <taxon>Eukaryota</taxon>
        <taxon>Fungi</taxon>
        <taxon>Fungi incertae sedis</taxon>
        <taxon>Mucoromycota</taxon>
        <taxon>Mortierellomycotina</taxon>
        <taxon>Mortierellomycetes</taxon>
        <taxon>Mortierellales</taxon>
        <taxon>Mortierellaceae</taxon>
        <taxon>Linnemannia</taxon>
    </lineage>
</organism>
<evidence type="ECO:0000313" key="7">
    <source>
        <dbReference type="Proteomes" id="UP001194696"/>
    </source>
</evidence>
<dbReference type="InterPro" id="IPR001646">
    <property type="entry name" value="5peptide_repeat"/>
</dbReference>
<dbReference type="InterPro" id="IPR019775">
    <property type="entry name" value="WD40_repeat_CS"/>
</dbReference>
<reference evidence="6 7" key="1">
    <citation type="journal article" date="2020" name="Fungal Divers.">
        <title>Resolving the Mortierellaceae phylogeny through synthesis of multi-gene phylogenetics and phylogenomics.</title>
        <authorList>
            <person name="Vandepol N."/>
            <person name="Liber J."/>
            <person name="Desiro A."/>
            <person name="Na H."/>
            <person name="Kennedy M."/>
            <person name="Barry K."/>
            <person name="Grigoriev I.V."/>
            <person name="Miller A.N."/>
            <person name="O'Donnell K."/>
            <person name="Stajich J.E."/>
            <person name="Bonito G."/>
        </authorList>
    </citation>
    <scope>NUCLEOTIDE SEQUENCE [LARGE SCALE GENOMIC DNA]</scope>
    <source>
        <strain evidence="6 7">AD045</strain>
    </source>
</reference>
<feature type="region of interest" description="Disordered" evidence="4">
    <location>
        <begin position="1"/>
        <end position="36"/>
    </location>
</feature>
<dbReference type="InterPro" id="IPR007111">
    <property type="entry name" value="NACHT_NTPase"/>
</dbReference>
<feature type="repeat" description="WD" evidence="3">
    <location>
        <begin position="1207"/>
        <end position="1240"/>
    </location>
</feature>
<feature type="repeat" description="WD" evidence="3">
    <location>
        <begin position="635"/>
        <end position="676"/>
    </location>
</feature>
<comment type="caution">
    <text evidence="6">The sequence shown here is derived from an EMBL/GenBank/DDBJ whole genome shotgun (WGS) entry which is preliminary data.</text>
</comment>
<evidence type="ECO:0000259" key="5">
    <source>
        <dbReference type="Pfam" id="PF05729"/>
    </source>
</evidence>
<sequence length="1290" mass="143272">MSSLPPQGNPPPPHPDPASPSSTEHLQLTNDGKRNLSQLERQTKFGRRTSNIGDISAAVHEVSSSGVTYPGTSTLSTLSSPIVSSPPLDHMQEIPTIEQALLTLRTQRLTEYQQKVYIAPLAKPNPQAPDDNISPLMGKVEEFLAGNGQVMLILGDSGAGKSTFNRHLEYLLWQDYKAGDSIPLFINLPAIDRPDKTLIAKQLTAFDFTEGQICELRQMRQLLLICDGYDESQLTANLHTTNLLNQSGQWNVKMLITCRTQYLGPDYRDRFMPKTISHYDRTAKDLFQEAVIVPFSQEQIQDYVEQYVPLEPRTWRTEDYMDKLATIPDLMDLVKNPFLLLLALETLPGVIKGKQDLSTIKVTRVQLYDTFVRHWLAVNKRRLERNVLIKEEGDMLELLLDAGFFSMGVGYATGLASAIFEHQGGNPVVQYDHVEDEKSWRAEFFGPDLEVRMLRESSPLTRTGTQFQFLHRSMLEYFFSLTVFDPSNHKDQDDFAPQSDASSSVPALSDANVTLFKRSLLTEPSVILFLCERVKQHSDFEKQLQAVIQQSKTDATAATAAANAITILARAGVRFNSADLRGIRIPGADLTGGQFDSAQLQDSDLTGVNFTKTWIRQADLSRAGMNGTQFGELPYLEESNEVSSCAFSPDGEFLAAGLENGDINIYDTETWEMIQEFQRHRDRVTSLAYSPDSQQLLSGSYDKRARLWNCETGSTDFIMKGHSDVVKSVVFSPTGQQVATADKKSIRLWDARTGAAVFVLTDDIDKITSIAYSPDGNTITSIGEDKMIRIFDTLTGLPLMVFSKDEHHTCLAYSHDGRQIATGSVLCRLQLWEATATILEPGRKWKAHLYSISDVTFSPDDRWIASSSYDRTVKLWDTRSGALISSFISHTGLVNCVRFAPNGSYIASASKDNTLRLWEVNLSDLKLDPQDYTTNSADGRQVFLGSPPDCATYSPSGRQLITGSPHAPIRQFNADSGDVEFVFPDHLYSTRCIAFSPDGLQLAIGDGGNVVKLWSVESCTVSLKFCGHEIGVNSVAFSPCGDWLASGSDDKTVRLWDTRSGAAGLVLIGHTGEIQSIHFSRDGHWIASACMEGKILLWEVSTGELKADTTISNGRYGWNIVAYNPGCLQVASSHGDGDIRLWDDDQQLQGFRYIVKQYEEACHFAFSTCGQWVATAHYTSVRLWRLPSPDLDQQALPLQDQDYVSEIEGFTRAVDCVVWRPNKLEFATVSSEGSIRAWRVMEDTNGSGRASVRLLWSSGPSLLVASGAILRGTVGLSSTNRWLFEQRGAK</sequence>
<keyword evidence="1 3" id="KW-0853">WD repeat</keyword>
<evidence type="ECO:0000256" key="1">
    <source>
        <dbReference type="ARBA" id="ARBA00022574"/>
    </source>
</evidence>
<keyword evidence="2" id="KW-0677">Repeat</keyword>
<dbReference type="PANTHER" id="PTHR19879:SF9">
    <property type="entry name" value="TRANSCRIPTION INITIATION FACTOR TFIID SUBUNIT 5"/>
    <property type="match status" value="1"/>
</dbReference>
<accession>A0ABQ7JWL9</accession>
<evidence type="ECO:0000256" key="4">
    <source>
        <dbReference type="SAM" id="MobiDB-lite"/>
    </source>
</evidence>
<protein>
    <recommendedName>
        <fullName evidence="5">NACHT domain-containing protein</fullName>
    </recommendedName>
</protein>
<dbReference type="SUPFAM" id="SSF52540">
    <property type="entry name" value="P-loop containing nucleoside triphosphate hydrolases"/>
    <property type="match status" value="1"/>
</dbReference>
<evidence type="ECO:0000256" key="3">
    <source>
        <dbReference type="PROSITE-ProRule" id="PRU00221"/>
    </source>
</evidence>